<dbReference type="PANTHER" id="PTHR42732">
    <property type="entry name" value="BETA-GALACTOSIDASE"/>
    <property type="match status" value="1"/>
</dbReference>
<dbReference type="EMBL" id="CP042437">
    <property type="protein sequence ID" value="QEC78732.1"/>
    <property type="molecule type" value="Genomic_DNA"/>
</dbReference>
<dbReference type="InterPro" id="IPR006102">
    <property type="entry name" value="Ig-like_GH2"/>
</dbReference>
<dbReference type="Proteomes" id="UP000321362">
    <property type="component" value="Chromosome"/>
</dbReference>
<dbReference type="Pfam" id="PF00703">
    <property type="entry name" value="Glyco_hydro_2"/>
    <property type="match status" value="1"/>
</dbReference>
<dbReference type="Gene3D" id="3.20.20.80">
    <property type="entry name" value="Glycosidases"/>
    <property type="match status" value="1"/>
</dbReference>
<dbReference type="InterPro" id="IPR008979">
    <property type="entry name" value="Galactose-bd-like_sf"/>
</dbReference>
<protein>
    <submittedName>
        <fullName evidence="8">Glycoside hydrolase family 2</fullName>
    </submittedName>
</protein>
<feature type="chain" id="PRO_5022741784" evidence="4">
    <location>
        <begin position="21"/>
        <end position="744"/>
    </location>
</feature>
<keyword evidence="2 8" id="KW-0378">Hydrolase</keyword>
<gene>
    <name evidence="8" type="ORF">FSB76_23310</name>
</gene>
<accession>A0A5B8W763</accession>
<evidence type="ECO:0000313" key="9">
    <source>
        <dbReference type="Proteomes" id="UP000321362"/>
    </source>
</evidence>
<sequence>MNLKKILCLAAMIMPSLLIAQQWQPKKAVLMTRFAKDVNPNCVLPEYPRPQFARVKWLNLNGVWQYQPGAAGDALPKGKLSKTILVPFPVESALSGVMEHHDRLWYRRKFTVPAAWKGQHVLLHFGAVDYESEVFVNGKSFGVHKGGYDPFSYDITSAITGAGPQEITVRVFDATDDAGEPRGKQSLHPQGIMYTPTTGIWQTVWLEPVPVTNINDIRITPDIDKSVVKLTVSTAAKAARYTVAIKVKDGVKVVQTYSGKAGQELSVPVKNAKLWSPDSPFLYNLDISLQKDGKSVDMVSSYFGMRKISVGDEDGYKKLFLNNKFLFQIGPLDQGFWPDGIYTAPTDAAIKNDLQMIKNYGFNMVRKHIKVEPYRWYYWADKLGLMVWQDMPSENSYTEHTPPIDSVAYASELTRMIKTHWNTPSIVTWVVFNEAQGQHNTAGLVNMVRKLDDSRLINQASGGNHFGVGDFMDIHSYPPPAVPESKTQVLACGEYGGIGYIIPGHIWKSGPTYIMIDNKKDYTNLYDTYANDLVLYKTNKGLSAAVYTEITDVEVELNGLLTYDREVDKGGVANISASNKKIINDHMYISDVLPSSQTNSRDWKYTFSKPEDGWFNTQYNDAAWKLGPGGFGTSFTPGVNVKTVWNSSDIWIRQDFTLNETRAINKDNLVLYIHHDETCEVYINGVKAATIDGGTSGYTVAPISKEGKAALNLKGKNTIAIHCHQTVGGQYIDAGISLLSKTKP</sequence>
<dbReference type="GO" id="GO:0005975">
    <property type="term" value="P:carbohydrate metabolic process"/>
    <property type="evidence" value="ECO:0007669"/>
    <property type="project" value="InterPro"/>
</dbReference>
<dbReference type="AlphaFoldDB" id="A0A5B8W763"/>
<dbReference type="Gene3D" id="2.60.120.260">
    <property type="entry name" value="Galactose-binding domain-like"/>
    <property type="match status" value="2"/>
</dbReference>
<reference evidence="8 9" key="1">
    <citation type="journal article" date="2013" name="J. Microbiol.">
        <title>Mucilaginibacter ginsenosidivorax sp. nov., with ginsenoside converting activity isolated from sediment.</title>
        <authorList>
            <person name="Kim J.K."/>
            <person name="Choi T.E."/>
            <person name="Liu Q.M."/>
            <person name="Park H.Y."/>
            <person name="Yi T.H."/>
            <person name="Yoon M.H."/>
            <person name="Kim S.C."/>
            <person name="Im W.T."/>
        </authorList>
    </citation>
    <scope>NUCLEOTIDE SEQUENCE [LARGE SCALE GENOMIC DNA]</scope>
    <source>
        <strain evidence="8 9">KHI28</strain>
    </source>
</reference>
<evidence type="ECO:0000256" key="2">
    <source>
        <dbReference type="ARBA" id="ARBA00022801"/>
    </source>
</evidence>
<keyword evidence="4" id="KW-0732">Signal</keyword>
<dbReference type="OrthoDB" id="9801077at2"/>
<evidence type="ECO:0000256" key="3">
    <source>
        <dbReference type="ARBA" id="ARBA00023295"/>
    </source>
</evidence>
<dbReference type="PANTHER" id="PTHR42732:SF2">
    <property type="entry name" value="BETA-MANNOSIDASE"/>
    <property type="match status" value="1"/>
</dbReference>
<dbReference type="InterPro" id="IPR006103">
    <property type="entry name" value="Glyco_hydro_2_cat"/>
</dbReference>
<feature type="domain" description="Glycoside hydrolase family 2 catalytic" evidence="6">
    <location>
        <begin position="349"/>
        <end position="462"/>
    </location>
</feature>
<evidence type="ECO:0000256" key="1">
    <source>
        <dbReference type="ARBA" id="ARBA00007401"/>
    </source>
</evidence>
<dbReference type="Gene3D" id="2.60.40.10">
    <property type="entry name" value="Immunoglobulins"/>
    <property type="match status" value="1"/>
</dbReference>
<feature type="domain" description="Glycosyl hydrolases family 2 sugar binding" evidence="7">
    <location>
        <begin position="86"/>
        <end position="175"/>
    </location>
</feature>
<dbReference type="RefSeq" id="WP_147057652.1">
    <property type="nucleotide sequence ID" value="NZ_CP042437.1"/>
</dbReference>
<dbReference type="InterPro" id="IPR013783">
    <property type="entry name" value="Ig-like_fold"/>
</dbReference>
<evidence type="ECO:0000259" key="7">
    <source>
        <dbReference type="Pfam" id="PF02837"/>
    </source>
</evidence>
<evidence type="ECO:0000259" key="6">
    <source>
        <dbReference type="Pfam" id="PF02836"/>
    </source>
</evidence>
<feature type="domain" description="Glycoside hydrolase family 2 immunoglobulin-like beta-sandwich" evidence="5">
    <location>
        <begin position="212"/>
        <end position="306"/>
    </location>
</feature>
<evidence type="ECO:0000313" key="8">
    <source>
        <dbReference type="EMBL" id="QEC78732.1"/>
    </source>
</evidence>
<dbReference type="InterPro" id="IPR017853">
    <property type="entry name" value="GH"/>
</dbReference>
<dbReference type="SUPFAM" id="SSF51445">
    <property type="entry name" value="(Trans)glycosidases"/>
    <property type="match status" value="1"/>
</dbReference>
<evidence type="ECO:0000256" key="4">
    <source>
        <dbReference type="SAM" id="SignalP"/>
    </source>
</evidence>
<dbReference type="InterPro" id="IPR051913">
    <property type="entry name" value="GH2_Domain-Containing"/>
</dbReference>
<dbReference type="Pfam" id="PF02837">
    <property type="entry name" value="Glyco_hydro_2_N"/>
    <property type="match status" value="1"/>
</dbReference>
<keyword evidence="3" id="KW-0326">Glycosidase</keyword>
<dbReference type="SUPFAM" id="SSF49785">
    <property type="entry name" value="Galactose-binding domain-like"/>
    <property type="match status" value="2"/>
</dbReference>
<keyword evidence="9" id="KW-1185">Reference proteome</keyword>
<organism evidence="8 9">
    <name type="scientific">Mucilaginibacter ginsenosidivorax</name>
    <dbReference type="NCBI Taxonomy" id="862126"/>
    <lineage>
        <taxon>Bacteria</taxon>
        <taxon>Pseudomonadati</taxon>
        <taxon>Bacteroidota</taxon>
        <taxon>Sphingobacteriia</taxon>
        <taxon>Sphingobacteriales</taxon>
        <taxon>Sphingobacteriaceae</taxon>
        <taxon>Mucilaginibacter</taxon>
    </lineage>
</organism>
<proteinExistence type="inferred from homology"/>
<name>A0A5B8W763_9SPHI</name>
<dbReference type="KEGG" id="mgk:FSB76_23310"/>
<dbReference type="InterPro" id="IPR036156">
    <property type="entry name" value="Beta-gal/glucu_dom_sf"/>
</dbReference>
<comment type="similarity">
    <text evidence="1">Belongs to the glycosyl hydrolase 2 family.</text>
</comment>
<dbReference type="Pfam" id="PF02836">
    <property type="entry name" value="Glyco_hydro_2_C"/>
    <property type="match status" value="1"/>
</dbReference>
<evidence type="ECO:0000259" key="5">
    <source>
        <dbReference type="Pfam" id="PF00703"/>
    </source>
</evidence>
<dbReference type="SUPFAM" id="SSF49303">
    <property type="entry name" value="beta-Galactosidase/glucuronidase domain"/>
    <property type="match status" value="1"/>
</dbReference>
<feature type="signal peptide" evidence="4">
    <location>
        <begin position="1"/>
        <end position="20"/>
    </location>
</feature>
<dbReference type="InterPro" id="IPR006104">
    <property type="entry name" value="Glyco_hydro_2_N"/>
</dbReference>
<dbReference type="GO" id="GO:0004553">
    <property type="term" value="F:hydrolase activity, hydrolyzing O-glycosyl compounds"/>
    <property type="evidence" value="ECO:0007669"/>
    <property type="project" value="InterPro"/>
</dbReference>